<dbReference type="InterPro" id="IPR011059">
    <property type="entry name" value="Metal-dep_hydrolase_composite"/>
</dbReference>
<dbReference type="InterPro" id="IPR032466">
    <property type="entry name" value="Metal_Hydrolase"/>
</dbReference>
<keyword evidence="2" id="KW-0378">Hydrolase</keyword>
<dbReference type="InterPro" id="IPR033932">
    <property type="entry name" value="YtcJ-like"/>
</dbReference>
<dbReference type="CDD" id="cd01300">
    <property type="entry name" value="YtcJ_like"/>
    <property type="match status" value="1"/>
</dbReference>
<sequence>MGRLITNAKVYVEREKFAQAVYMEDGVIKAVGTNEEVLAVAPAGTPQYDAGGRTVVPGFNDSHMHLYFVGENLESIDLHGVTSMTEAKQIARDFIARTKPAPGTVLHGTGWNQDYFTDEPRMMDRHDLDEITTEYPLILERACGHALTANSLAIQLAGVTKDTPQPEGAQFDVDENGEPNGIFRETAANLVMGLRRDPTVEEIEHTLHTAMEHAAEWGITSVQTMDVRPGAYRDMLQAYHNIQSTHPTLRVYHQCNFMAPNEYREFLEQGYITGSGDAFNKIGPLKLFVDGSLGARTALMRAPYADDPSTTGIQTLTQQQTDELVQIADAAGCQVAVHAIGDAAIEQVLNSYDTVCGDGENPHRHGIVHCQITDRALVERFTQNDILAYIQPIFLHYDMTVLESRVGKELAATSYAFATMNRLGIHNSFGTDSPVEDLNTMHNIYCAVTRKNLTGTPSGGFYPDECVDVYDAVDAYTAASAYASFEEDVKGRIRPGYYADLAVLSEDIFTIDPERIKDVKVDATILAGEFVYQRKDV</sequence>
<dbReference type="Pfam" id="PF07969">
    <property type="entry name" value="Amidohydro_3"/>
    <property type="match status" value="1"/>
</dbReference>
<gene>
    <name evidence="2" type="primary">nfdA_2</name>
    <name evidence="2" type="ORF">SAMEA3545359_01655</name>
</gene>
<evidence type="ECO:0000259" key="1">
    <source>
        <dbReference type="Pfam" id="PF07969"/>
    </source>
</evidence>
<dbReference type="Gene3D" id="3.10.310.70">
    <property type="match status" value="1"/>
</dbReference>
<organism evidence="2">
    <name type="scientific">uncultured Anaerotruncus sp</name>
    <dbReference type="NCBI Taxonomy" id="905011"/>
    <lineage>
        <taxon>Bacteria</taxon>
        <taxon>Bacillati</taxon>
        <taxon>Bacillota</taxon>
        <taxon>Clostridia</taxon>
        <taxon>Eubacteriales</taxon>
        <taxon>Oscillospiraceae</taxon>
        <taxon>Anaerotruncus</taxon>
        <taxon>environmental samples</taxon>
    </lineage>
</organism>
<feature type="domain" description="Amidohydrolase 3" evidence="1">
    <location>
        <begin position="49"/>
        <end position="532"/>
    </location>
</feature>
<dbReference type="EC" id="3.5.1.91" evidence="2"/>
<dbReference type="PANTHER" id="PTHR22642">
    <property type="entry name" value="IMIDAZOLONEPROPIONASE"/>
    <property type="match status" value="1"/>
</dbReference>
<dbReference type="PANTHER" id="PTHR22642:SF2">
    <property type="entry name" value="PROTEIN LONG AFTER FAR-RED 3"/>
    <property type="match status" value="1"/>
</dbReference>
<dbReference type="InterPro" id="IPR013108">
    <property type="entry name" value="Amidohydro_3"/>
</dbReference>
<dbReference type="AlphaFoldDB" id="A0A1C6ITW0"/>
<dbReference type="SUPFAM" id="SSF51556">
    <property type="entry name" value="Metallo-dependent hydrolases"/>
    <property type="match status" value="1"/>
</dbReference>
<name>A0A1C6ITW0_9FIRM</name>
<dbReference type="EMBL" id="FMHG01000001">
    <property type="protein sequence ID" value="SCJ72785.1"/>
    <property type="molecule type" value="Genomic_DNA"/>
</dbReference>
<protein>
    <submittedName>
        <fullName evidence="2">N-substituted formamide deformylase</fullName>
        <ecNumber evidence="2">3.5.1.91</ecNumber>
    </submittedName>
</protein>
<reference evidence="2" key="1">
    <citation type="submission" date="2015-09" db="EMBL/GenBank/DDBJ databases">
        <authorList>
            <consortium name="Pathogen Informatics"/>
        </authorList>
    </citation>
    <scope>NUCLEOTIDE SEQUENCE</scope>
    <source>
        <strain evidence="2">2789STDY5834896</strain>
    </source>
</reference>
<proteinExistence type="predicted"/>
<dbReference type="SUPFAM" id="SSF51338">
    <property type="entry name" value="Composite domain of metallo-dependent hydrolases"/>
    <property type="match status" value="1"/>
</dbReference>
<dbReference type="Gene3D" id="2.30.40.10">
    <property type="entry name" value="Urease, subunit C, domain 1"/>
    <property type="match status" value="1"/>
</dbReference>
<accession>A0A1C6ITW0</accession>
<dbReference type="GO" id="GO:0016810">
    <property type="term" value="F:hydrolase activity, acting on carbon-nitrogen (but not peptide) bonds"/>
    <property type="evidence" value="ECO:0007669"/>
    <property type="project" value="InterPro"/>
</dbReference>
<dbReference type="Gene3D" id="3.20.20.140">
    <property type="entry name" value="Metal-dependent hydrolases"/>
    <property type="match status" value="1"/>
</dbReference>
<evidence type="ECO:0000313" key="2">
    <source>
        <dbReference type="EMBL" id="SCJ72785.1"/>
    </source>
</evidence>